<dbReference type="GO" id="GO:0009002">
    <property type="term" value="F:serine-type D-Ala-D-Ala carboxypeptidase activity"/>
    <property type="evidence" value="ECO:0007669"/>
    <property type="project" value="InterPro"/>
</dbReference>
<keyword evidence="2" id="KW-0121">Carboxypeptidase</keyword>
<dbReference type="RefSeq" id="WP_301711253.1">
    <property type="nucleotide sequence ID" value="NZ_SDWY01000003.1"/>
</dbReference>
<dbReference type="GO" id="GO:0006508">
    <property type="term" value="P:proteolysis"/>
    <property type="evidence" value="ECO:0007669"/>
    <property type="project" value="InterPro"/>
</dbReference>
<dbReference type="Gene3D" id="3.40.710.10">
    <property type="entry name" value="DD-peptidase/beta-lactamase superfamily"/>
    <property type="match status" value="1"/>
</dbReference>
<dbReference type="EMBL" id="SDWY01000003">
    <property type="protein sequence ID" value="MDN6900583.1"/>
    <property type="molecule type" value="Genomic_DNA"/>
</dbReference>
<name>A0AAJ1RBH5_9LACO</name>
<evidence type="ECO:0000313" key="3">
    <source>
        <dbReference type="Proteomes" id="UP001167919"/>
    </source>
</evidence>
<dbReference type="AlphaFoldDB" id="A0AAJ1RBH5"/>
<dbReference type="Pfam" id="PF00768">
    <property type="entry name" value="Peptidase_S11"/>
    <property type="match status" value="1"/>
</dbReference>
<proteinExistence type="predicted"/>
<gene>
    <name evidence="2" type="ORF">EVC35_06145</name>
</gene>
<protein>
    <submittedName>
        <fullName evidence="2">D-alanyl-D-alanine carboxypeptidase</fullName>
    </submittedName>
</protein>
<dbReference type="Proteomes" id="UP001167919">
    <property type="component" value="Unassembled WGS sequence"/>
</dbReference>
<evidence type="ECO:0000259" key="1">
    <source>
        <dbReference type="Pfam" id="PF00768"/>
    </source>
</evidence>
<dbReference type="InterPro" id="IPR012338">
    <property type="entry name" value="Beta-lactam/transpept-like"/>
</dbReference>
<accession>A0AAJ1RBH5</accession>
<keyword evidence="2" id="KW-0645">Protease</keyword>
<sequence>MKTLQVLAPVALVGELNGDILAVKNPDTRVPIASVTKLLIAYQLYDAIKQGILSWHDRLVTSQRIADFTKSDLVAEIKLSTGESYTVEDALDAFFILSENTFAFVFAEKIFQNIANWQAQTIKLLAKWGINNPVIPNPSGLSNQDLLTYRDPEMTDSYEPLFSAKEVLIMASHLVNDFPEILALTQKMKFNFVTDHQAYPYLNRFKFLAIPTHKWLGLKTGTSPDTESFVGVVEAKGRRYITVYLGTRIEFLEPKGTNCYIESEKMLTDVLG</sequence>
<keyword evidence="2" id="KW-0378">Hydrolase</keyword>
<feature type="domain" description="Peptidase S11 D-alanyl-D-alanine carboxypeptidase A N-terminal" evidence="1">
    <location>
        <begin position="13"/>
        <end position="247"/>
    </location>
</feature>
<dbReference type="SUPFAM" id="SSF56601">
    <property type="entry name" value="beta-lactamase/transpeptidase-like"/>
    <property type="match status" value="1"/>
</dbReference>
<evidence type="ECO:0000313" key="2">
    <source>
        <dbReference type="EMBL" id="MDN6900583.1"/>
    </source>
</evidence>
<comment type="caution">
    <text evidence="2">The sequence shown here is derived from an EMBL/GenBank/DDBJ whole genome shotgun (WGS) entry which is preliminary data.</text>
</comment>
<dbReference type="InterPro" id="IPR001967">
    <property type="entry name" value="Peptidase_S11_N"/>
</dbReference>
<reference evidence="2" key="1">
    <citation type="submission" date="2019-01" db="EMBL/GenBank/DDBJ databases">
        <title>Oenococcus sicerae UCMA17102.</title>
        <authorList>
            <person name="Cousin F.J."/>
            <person name="Le Guellec R."/>
            <person name="Cretenet M."/>
        </authorList>
    </citation>
    <scope>NUCLEOTIDE SEQUENCE</scope>
    <source>
        <strain evidence="2">UCMA17102</strain>
    </source>
</reference>
<organism evidence="2 3">
    <name type="scientific">Oenococcus sicerae</name>
    <dbReference type="NCBI Taxonomy" id="2203724"/>
    <lineage>
        <taxon>Bacteria</taxon>
        <taxon>Bacillati</taxon>
        <taxon>Bacillota</taxon>
        <taxon>Bacilli</taxon>
        <taxon>Lactobacillales</taxon>
        <taxon>Lactobacillaceae</taxon>
        <taxon>Oenococcus</taxon>
    </lineage>
</organism>